<keyword evidence="1" id="KW-0472">Membrane</keyword>
<gene>
    <name evidence="3" type="ORF">UU65_C0002G0187</name>
</gene>
<evidence type="ECO:0000313" key="4">
    <source>
        <dbReference type="Proteomes" id="UP000033869"/>
    </source>
</evidence>
<evidence type="ECO:0000256" key="1">
    <source>
        <dbReference type="SAM" id="Phobius"/>
    </source>
</evidence>
<feature type="signal peptide" evidence="2">
    <location>
        <begin position="1"/>
        <end position="33"/>
    </location>
</feature>
<dbReference type="Pfam" id="PF18895">
    <property type="entry name" value="T4SS_pilin"/>
    <property type="match status" value="1"/>
</dbReference>
<comment type="caution">
    <text evidence="3">The sequence shown here is derived from an EMBL/GenBank/DDBJ whole genome shotgun (WGS) entry which is preliminary data.</text>
</comment>
<protein>
    <submittedName>
        <fullName evidence="3">Uncharacterized protein</fullName>
    </submittedName>
</protein>
<dbReference type="EMBL" id="LCBL01000002">
    <property type="protein sequence ID" value="KKS09409.1"/>
    <property type="molecule type" value="Genomic_DNA"/>
</dbReference>
<keyword evidence="2" id="KW-0732">Signal</keyword>
<evidence type="ECO:0000313" key="3">
    <source>
        <dbReference type="EMBL" id="KKS09409.1"/>
    </source>
</evidence>
<accession>A0A0G0W8S9</accession>
<reference evidence="3 4" key="1">
    <citation type="journal article" date="2015" name="Nature">
        <title>rRNA introns, odd ribosomes, and small enigmatic genomes across a large radiation of phyla.</title>
        <authorList>
            <person name="Brown C.T."/>
            <person name="Hug L.A."/>
            <person name="Thomas B.C."/>
            <person name="Sharon I."/>
            <person name="Castelle C.J."/>
            <person name="Singh A."/>
            <person name="Wilkins M.J."/>
            <person name="Williams K.H."/>
            <person name="Banfield J.F."/>
        </authorList>
    </citation>
    <scope>NUCLEOTIDE SEQUENCE [LARGE SCALE GENOMIC DNA]</scope>
</reference>
<proteinExistence type="predicted"/>
<dbReference type="Proteomes" id="UP000033869">
    <property type="component" value="Unassembled WGS sequence"/>
</dbReference>
<sequence length="442" mass="48565">MSIVAKLIKTLITSLLIATIALFSPLFLSSAQASDNYQLSDDYETITGPLGTFLFDELGNSLTVNNDIGGMKGPNVASGGLSANAYYRYEYWEKRLSFDVMHVYYIEFQSSNLPSAMNLTTNASARIYHYTFSSIGGWSDQAIQTITLLAPKNDVKKSCYNSGDTFSWDLALNPSDIQITSDNGEVFKMKEGLREATTAETNAEIKDNMNARQNGKPILFVTRDWSFNSAKGDTIDIQSPWSAGTDQTSYNFKNASLLCNSNGSTNVIPIRESDNLKAVLNAYYKLDRANQAEQDSLGRLNESRQNECATRGYSDICDCIYKEGAPKSESEWKERATECKNNAAKDNKKPGCDGVETLFGCFSGKNAITDYTNKVFNWGLFAGFLLTILITTFGGFLYMTSGGNPDSISNAKSWILGAITSMAVLLLAKVIFNTVGLNWFGG</sequence>
<feature type="transmembrane region" description="Helical" evidence="1">
    <location>
        <begin position="375"/>
        <end position="399"/>
    </location>
</feature>
<evidence type="ECO:0000256" key="2">
    <source>
        <dbReference type="SAM" id="SignalP"/>
    </source>
</evidence>
<keyword evidence="1" id="KW-1133">Transmembrane helix</keyword>
<dbReference type="InterPro" id="IPR043993">
    <property type="entry name" value="T4SS_pilin"/>
</dbReference>
<organism evidence="3 4">
    <name type="scientific">candidate division CPR2 bacterium GW2011_GWC1_41_48</name>
    <dbReference type="NCBI Taxonomy" id="1618344"/>
    <lineage>
        <taxon>Bacteria</taxon>
        <taxon>Bacteria division CPR2</taxon>
    </lineage>
</organism>
<keyword evidence="1" id="KW-0812">Transmembrane</keyword>
<name>A0A0G0W8S9_UNCC2</name>
<feature type="chain" id="PRO_5002535067" evidence="2">
    <location>
        <begin position="34"/>
        <end position="442"/>
    </location>
</feature>
<dbReference type="AlphaFoldDB" id="A0A0G0W8S9"/>
<feature type="transmembrane region" description="Helical" evidence="1">
    <location>
        <begin position="411"/>
        <end position="432"/>
    </location>
</feature>